<organism evidence="2 3">
    <name type="scientific">Agrobacterium albertimagni AOL15</name>
    <dbReference type="NCBI Taxonomy" id="1156935"/>
    <lineage>
        <taxon>Bacteria</taxon>
        <taxon>Pseudomonadati</taxon>
        <taxon>Pseudomonadota</taxon>
        <taxon>Alphaproteobacteria</taxon>
        <taxon>Hyphomicrobiales</taxon>
        <taxon>Rhizobiaceae</taxon>
        <taxon>Rhizobium/Agrobacterium group</taxon>
        <taxon>Agrobacterium</taxon>
    </lineage>
</organism>
<evidence type="ECO:0000313" key="2">
    <source>
        <dbReference type="EMBL" id="EKF61552.1"/>
    </source>
</evidence>
<proteinExistence type="predicted"/>
<dbReference type="eggNOG" id="ENOG5033GW4">
    <property type="taxonomic scope" value="Bacteria"/>
</dbReference>
<reference evidence="2 3" key="1">
    <citation type="journal article" date="2012" name="J. Bacteriol.">
        <title>Draft Genome Sequence of Agrobacterium albertimagni Strain AOL15.</title>
        <authorList>
            <person name="Trimble W.L."/>
            <person name="Phung le T."/>
            <person name="Meyer F."/>
            <person name="Gilbert J.A."/>
            <person name="Silver S."/>
        </authorList>
    </citation>
    <scope>NUCLEOTIDE SEQUENCE [LARGE SCALE GENOMIC DNA]</scope>
    <source>
        <strain evidence="2 3">AOL15</strain>
    </source>
</reference>
<comment type="caution">
    <text evidence="2">The sequence shown here is derived from an EMBL/GenBank/DDBJ whole genome shotgun (WGS) entry which is preliminary data.</text>
</comment>
<dbReference type="RefSeq" id="WP_006724006.1">
    <property type="nucleotide sequence ID" value="NZ_ALJF01000001.1"/>
</dbReference>
<accession>K2R141</accession>
<protein>
    <submittedName>
        <fullName evidence="2">Uncharacterized protein</fullName>
    </submittedName>
</protein>
<dbReference type="PATRIC" id="fig|1156935.5.peg.13"/>
<keyword evidence="1" id="KW-0732">Signal</keyword>
<name>K2R141_9HYPH</name>
<evidence type="ECO:0000256" key="1">
    <source>
        <dbReference type="SAM" id="SignalP"/>
    </source>
</evidence>
<dbReference type="AlphaFoldDB" id="K2R141"/>
<gene>
    <name evidence="2" type="ORF">QWE_00070</name>
</gene>
<sequence>MRASVIATVLLALLSGAAFADDVEDLRIHIGKAVGAFEAAEQYQAQCDTRDLDGAATRRDLIADWRYRNDFPDYLRLLAGLKTRVQELGPQVEAHKAQLAKTISADLDKLPEQCQDFAMLLKDEQFDVKFSVRQLSSLTRRLDIEVPTAPEIVPVTRTVENTYILRLAALSARIETKMAEIGSKAGAHELRGLRAAREKHAETWLKGDGQQVLFGRVTSQDELREWRGGLQSTFKAVCRSFVEDRHEERMAASFGRDMVLVGTPVSVTDGTEDGIVRLSRCSLFTVSEVGRPFVDEDDTAGLMLRPLEFDEAYGGPNAGIAVSQIDRVLYDSSFGNRLDGFGNGYVDRREDVYVLLRDGRAYQHQWSFPFTDLDVELSEQREPKRWFTWRERAAQVVLTPLDNKRGGETVTIENPQHLVAFAPRPIDADYYYLQVGMGGVRQDRRFAFSADGTVTYSRSSFVAGNVGTSYIISSGPKDPDTNARYRIEDFALILETDDRTERRLLAVPEGADKTHPDTLIIGGAAYWLDADRTNAESP</sequence>
<dbReference type="STRING" id="1156935.QWE_00070"/>
<dbReference type="OrthoDB" id="7315565at2"/>
<dbReference type="EMBL" id="ALJF01000001">
    <property type="protein sequence ID" value="EKF61552.1"/>
    <property type="molecule type" value="Genomic_DNA"/>
</dbReference>
<dbReference type="Proteomes" id="UP000007123">
    <property type="component" value="Unassembled WGS sequence"/>
</dbReference>
<keyword evidence="3" id="KW-1185">Reference proteome</keyword>
<feature type="signal peptide" evidence="1">
    <location>
        <begin position="1"/>
        <end position="20"/>
    </location>
</feature>
<evidence type="ECO:0000313" key="3">
    <source>
        <dbReference type="Proteomes" id="UP000007123"/>
    </source>
</evidence>
<feature type="chain" id="PRO_5003863895" evidence="1">
    <location>
        <begin position="21"/>
        <end position="538"/>
    </location>
</feature>